<protein>
    <submittedName>
        <fullName evidence="1">(salmon louse) hypothetical protein</fullName>
    </submittedName>
</protein>
<proteinExistence type="predicted"/>
<name>A0A7R8CAI2_LEPSM</name>
<evidence type="ECO:0000313" key="1">
    <source>
        <dbReference type="EMBL" id="CAF2751494.1"/>
    </source>
</evidence>
<gene>
    <name evidence="1" type="ORF">LSAA_1973</name>
</gene>
<evidence type="ECO:0000313" key="2">
    <source>
        <dbReference type="Proteomes" id="UP000675881"/>
    </source>
</evidence>
<reference evidence="1" key="1">
    <citation type="submission" date="2021-02" db="EMBL/GenBank/DDBJ databases">
        <authorList>
            <person name="Bekaert M."/>
        </authorList>
    </citation>
    <scope>NUCLEOTIDE SEQUENCE</scope>
    <source>
        <strain evidence="1">IoA-00</strain>
    </source>
</reference>
<dbReference type="EMBL" id="HG994580">
    <property type="protein sequence ID" value="CAF2751494.1"/>
    <property type="molecule type" value="Genomic_DNA"/>
</dbReference>
<accession>A0A7R8CAI2</accession>
<keyword evidence="2" id="KW-1185">Reference proteome</keyword>
<sequence length="235" mass="26411">MSTLTPIDKSFSNKSTCETKLISPNKTRYIEESKNKSPTNNAMELKISCECQISTLKILTPKNSSLMLNNLEKITYENANSSKNIIEIGFYKTSDNKSTFVENNDKSSSFNSTKMTQNAGSMVNITYPSKSKNLSNLPILRSPLGINSSNTSFPQPKLFSTRSIIQNSKYDGLSSNVNEIGNKNSNSEFKYTEFVPDMKEELKQELKDFSCQRIFGVVGNDLNSTFIIDDESQYE</sequence>
<organism evidence="1 2">
    <name type="scientific">Lepeophtheirus salmonis</name>
    <name type="common">Salmon louse</name>
    <name type="synonym">Caligus salmonis</name>
    <dbReference type="NCBI Taxonomy" id="72036"/>
    <lineage>
        <taxon>Eukaryota</taxon>
        <taxon>Metazoa</taxon>
        <taxon>Ecdysozoa</taxon>
        <taxon>Arthropoda</taxon>
        <taxon>Crustacea</taxon>
        <taxon>Multicrustacea</taxon>
        <taxon>Hexanauplia</taxon>
        <taxon>Copepoda</taxon>
        <taxon>Siphonostomatoida</taxon>
        <taxon>Caligidae</taxon>
        <taxon>Lepeophtheirus</taxon>
    </lineage>
</organism>
<dbReference type="AlphaFoldDB" id="A0A7R8CAI2"/>
<dbReference type="Proteomes" id="UP000675881">
    <property type="component" value="Chromosome 1"/>
</dbReference>